<dbReference type="CDD" id="cd00609">
    <property type="entry name" value="AAT_like"/>
    <property type="match status" value="1"/>
</dbReference>
<keyword evidence="10" id="KW-1185">Reference proteome</keyword>
<comment type="cofactor">
    <cofactor evidence="1 7">
        <name>pyridoxal 5'-phosphate</name>
        <dbReference type="ChEBI" id="CHEBI:597326"/>
    </cofactor>
</comment>
<dbReference type="Proteomes" id="UP001597373">
    <property type="component" value="Unassembled WGS sequence"/>
</dbReference>
<evidence type="ECO:0000256" key="6">
    <source>
        <dbReference type="ARBA" id="ARBA00049185"/>
    </source>
</evidence>
<dbReference type="GO" id="GO:0008483">
    <property type="term" value="F:transaminase activity"/>
    <property type="evidence" value="ECO:0007669"/>
    <property type="project" value="UniProtKB-KW"/>
</dbReference>
<comment type="similarity">
    <text evidence="2 7">Belongs to the class-I pyridoxal-phosphate-dependent aminotransferase family.</text>
</comment>
<proteinExistence type="inferred from homology"/>
<keyword evidence="4 7" id="KW-0808">Transferase</keyword>
<dbReference type="EMBL" id="JBHUIR010000038">
    <property type="protein sequence ID" value="MFD2260299.1"/>
    <property type="molecule type" value="Genomic_DNA"/>
</dbReference>
<evidence type="ECO:0000259" key="8">
    <source>
        <dbReference type="Pfam" id="PF00155"/>
    </source>
</evidence>
<dbReference type="SUPFAM" id="SSF53383">
    <property type="entry name" value="PLP-dependent transferases"/>
    <property type="match status" value="1"/>
</dbReference>
<accession>A0ABW5DH83</accession>
<dbReference type="RefSeq" id="WP_345099149.1">
    <property type="nucleotide sequence ID" value="NZ_BAABGS010000021.1"/>
</dbReference>
<dbReference type="Gene3D" id="3.90.1150.10">
    <property type="entry name" value="Aspartate Aminotransferase, domain 1"/>
    <property type="match status" value="1"/>
</dbReference>
<organism evidence="9 10">
    <name type="scientific">Chelativorans composti</name>
    <dbReference type="NCBI Taxonomy" id="768533"/>
    <lineage>
        <taxon>Bacteria</taxon>
        <taxon>Pseudomonadati</taxon>
        <taxon>Pseudomonadota</taxon>
        <taxon>Alphaproteobacteria</taxon>
        <taxon>Hyphomicrobiales</taxon>
        <taxon>Phyllobacteriaceae</taxon>
        <taxon>Chelativorans</taxon>
    </lineage>
</organism>
<dbReference type="PROSITE" id="PS00105">
    <property type="entry name" value="AA_TRANSFER_CLASS_1"/>
    <property type="match status" value="1"/>
</dbReference>
<dbReference type="Pfam" id="PF00155">
    <property type="entry name" value="Aminotran_1_2"/>
    <property type="match status" value="1"/>
</dbReference>
<dbReference type="InterPro" id="IPR004838">
    <property type="entry name" value="NHTrfase_class1_PyrdxlP-BS"/>
</dbReference>
<dbReference type="Gene3D" id="3.40.640.10">
    <property type="entry name" value="Type I PLP-dependent aspartate aminotransferase-like (Major domain)"/>
    <property type="match status" value="1"/>
</dbReference>
<evidence type="ECO:0000313" key="10">
    <source>
        <dbReference type="Proteomes" id="UP001597373"/>
    </source>
</evidence>
<keyword evidence="5" id="KW-0663">Pyridoxal phosphate</keyword>
<dbReference type="PANTHER" id="PTHR46383:SF1">
    <property type="entry name" value="ASPARTATE AMINOTRANSFERASE"/>
    <property type="match status" value="1"/>
</dbReference>
<name>A0ABW5DH83_9HYPH</name>
<dbReference type="InterPro" id="IPR015422">
    <property type="entry name" value="PyrdxlP-dep_Trfase_small"/>
</dbReference>
<comment type="caution">
    <text evidence="9">The sequence shown here is derived from an EMBL/GenBank/DDBJ whole genome shotgun (WGS) entry which is preliminary data.</text>
</comment>
<dbReference type="InterPro" id="IPR004839">
    <property type="entry name" value="Aminotransferase_I/II_large"/>
</dbReference>
<evidence type="ECO:0000256" key="5">
    <source>
        <dbReference type="ARBA" id="ARBA00022898"/>
    </source>
</evidence>
<evidence type="ECO:0000313" key="9">
    <source>
        <dbReference type="EMBL" id="MFD2260299.1"/>
    </source>
</evidence>
<sequence length="400" mass="43875">MAFLADALSRVKPSATIAVSQKKRELQAQGLTVIGLEMGEPDFDTPENVKQAAIDAIRRGETKYTPVAGIKPLREAIAAKFKRENNLDYDWTQTIVGTGGKHILFNALMATINPGDEVIIPSPYWVSYPEMVALCGGTPIFAQTKIEHGFKLQPDVLEAAITPKTKWLILNSPSNPSGAAYTGDELKAIADVLLKHPHVWVLTDDMYEHLTYGDFKFRTIAEVEPNLYDRTLTMNGVSKAYAMTGWRIGYAAGPIELIKAMDKIQSQQTSGTCSIAQWAAVEALNGPQDFVAKNKAIFQSRRDLVVSMLNQAAGIKCPTPEGAFYVYPSCEGLIGKKTPSGKVIETDEDFVTELLMTEHVAVVHGSAFGLGPNFRISYATSEDLLEEACRRIQRFAASLR</sequence>
<comment type="catalytic activity">
    <reaction evidence="6">
        <text>L-aspartate + 2-oxoglutarate = oxaloacetate + L-glutamate</text>
        <dbReference type="Rhea" id="RHEA:21824"/>
        <dbReference type="ChEBI" id="CHEBI:16452"/>
        <dbReference type="ChEBI" id="CHEBI:16810"/>
        <dbReference type="ChEBI" id="CHEBI:29985"/>
        <dbReference type="ChEBI" id="CHEBI:29991"/>
        <dbReference type="EC" id="2.6.1.1"/>
    </reaction>
</comment>
<protein>
    <recommendedName>
        <fullName evidence="7">Aminotransferase</fullName>
        <ecNumber evidence="7">2.6.1.-</ecNumber>
    </recommendedName>
</protein>
<feature type="domain" description="Aminotransferase class I/classII large" evidence="8">
    <location>
        <begin position="33"/>
        <end position="392"/>
    </location>
</feature>
<dbReference type="InterPro" id="IPR015424">
    <property type="entry name" value="PyrdxlP-dep_Trfase"/>
</dbReference>
<dbReference type="EC" id="2.6.1.-" evidence="7"/>
<evidence type="ECO:0000256" key="4">
    <source>
        <dbReference type="ARBA" id="ARBA00022679"/>
    </source>
</evidence>
<reference evidence="10" key="1">
    <citation type="journal article" date="2019" name="Int. J. Syst. Evol. Microbiol.">
        <title>The Global Catalogue of Microorganisms (GCM) 10K type strain sequencing project: providing services to taxonomists for standard genome sequencing and annotation.</title>
        <authorList>
            <consortium name="The Broad Institute Genomics Platform"/>
            <consortium name="The Broad Institute Genome Sequencing Center for Infectious Disease"/>
            <person name="Wu L."/>
            <person name="Ma J."/>
        </authorList>
    </citation>
    <scope>NUCLEOTIDE SEQUENCE [LARGE SCALE GENOMIC DNA]</scope>
    <source>
        <strain evidence="10">KCTC 23707</strain>
    </source>
</reference>
<keyword evidence="3 7" id="KW-0032">Aminotransferase</keyword>
<gene>
    <name evidence="9" type="ORF">ACFSMZ_11050</name>
</gene>
<evidence type="ECO:0000256" key="3">
    <source>
        <dbReference type="ARBA" id="ARBA00022576"/>
    </source>
</evidence>
<evidence type="ECO:0000256" key="7">
    <source>
        <dbReference type="RuleBase" id="RU000481"/>
    </source>
</evidence>
<dbReference type="PANTHER" id="PTHR46383">
    <property type="entry name" value="ASPARTATE AMINOTRANSFERASE"/>
    <property type="match status" value="1"/>
</dbReference>
<dbReference type="InterPro" id="IPR015421">
    <property type="entry name" value="PyrdxlP-dep_Trfase_major"/>
</dbReference>
<dbReference type="InterPro" id="IPR050596">
    <property type="entry name" value="AspAT/PAT-like"/>
</dbReference>
<evidence type="ECO:0000256" key="2">
    <source>
        <dbReference type="ARBA" id="ARBA00007441"/>
    </source>
</evidence>
<evidence type="ECO:0000256" key="1">
    <source>
        <dbReference type="ARBA" id="ARBA00001933"/>
    </source>
</evidence>